<evidence type="ECO:0000256" key="1">
    <source>
        <dbReference type="ARBA" id="ARBA00001946"/>
    </source>
</evidence>
<keyword evidence="4 7" id="KW-0808">Transferase</keyword>
<comment type="similarity">
    <text evidence="2">Belongs to the glycosyltransferase 2 family.</text>
</comment>
<dbReference type="PANTHER" id="PTHR48090:SF10">
    <property type="entry name" value="GLUCOSYL-3-PHOSPHOGLYCERATE SYNTHASE"/>
    <property type="match status" value="1"/>
</dbReference>
<dbReference type="SUPFAM" id="SSF53448">
    <property type="entry name" value="Nucleotide-diphospho-sugar transferases"/>
    <property type="match status" value="1"/>
</dbReference>
<accession>D7CRQ4</accession>
<dbReference type="eggNOG" id="COG1215">
    <property type="taxonomic scope" value="Bacteria"/>
</dbReference>
<dbReference type="InterPro" id="IPR001173">
    <property type="entry name" value="Glyco_trans_2-like"/>
</dbReference>
<dbReference type="PANTHER" id="PTHR48090">
    <property type="entry name" value="UNDECAPRENYL-PHOSPHATE 4-DEOXY-4-FORMAMIDO-L-ARABINOSE TRANSFERASE-RELATED"/>
    <property type="match status" value="1"/>
</dbReference>
<dbReference type="Proteomes" id="UP000000379">
    <property type="component" value="Chromosome"/>
</dbReference>
<name>D7CRQ4_TRURR</name>
<evidence type="ECO:0000256" key="4">
    <source>
        <dbReference type="ARBA" id="ARBA00022679"/>
    </source>
</evidence>
<keyword evidence="5" id="KW-0460">Magnesium</keyword>
<evidence type="ECO:0000313" key="7">
    <source>
        <dbReference type="EMBL" id="ADI13544.1"/>
    </source>
</evidence>
<dbReference type="Gene3D" id="3.90.550.10">
    <property type="entry name" value="Spore Coat Polysaccharide Biosynthesis Protein SpsA, Chain A"/>
    <property type="match status" value="1"/>
</dbReference>
<reference evidence="7 8" key="2">
    <citation type="journal article" date="2011" name="Stand. Genomic Sci.">
        <title>Complete genome sequence of Truepera radiovictrix type strain (RQ-24).</title>
        <authorList>
            <person name="Ivanova N."/>
            <person name="Rohde C."/>
            <person name="Munk C."/>
            <person name="Nolan M."/>
            <person name="Lucas S."/>
            <person name="Del Rio T.G."/>
            <person name="Tice H."/>
            <person name="Deshpande S."/>
            <person name="Cheng J.F."/>
            <person name="Tapia R."/>
            <person name="Han C."/>
            <person name="Goodwin L."/>
            <person name="Pitluck S."/>
            <person name="Liolios K."/>
            <person name="Mavromatis K."/>
            <person name="Mikhailova N."/>
            <person name="Pati A."/>
            <person name="Chen A."/>
            <person name="Palaniappan K."/>
            <person name="Land M."/>
            <person name="Hauser L."/>
            <person name="Chang Y.J."/>
            <person name="Jeffries C.D."/>
            <person name="Brambilla E."/>
            <person name="Rohde M."/>
            <person name="Goker M."/>
            <person name="Tindall B.J."/>
            <person name="Woyke T."/>
            <person name="Bristow J."/>
            <person name="Eisen J.A."/>
            <person name="Markowitz V."/>
            <person name="Hugenholtz P."/>
            <person name="Kyrpides N.C."/>
            <person name="Klenk H.P."/>
            <person name="Lapidus A."/>
        </authorList>
    </citation>
    <scope>NUCLEOTIDE SEQUENCE [LARGE SCALE GENOMIC DNA]</scope>
    <source>
        <strain evidence="8">DSM 17093 / CIP 108686 / LMG 22925 / RQ-24</strain>
    </source>
</reference>
<evidence type="ECO:0000256" key="2">
    <source>
        <dbReference type="ARBA" id="ARBA00006739"/>
    </source>
</evidence>
<dbReference type="Pfam" id="PF00535">
    <property type="entry name" value="Glycos_transf_2"/>
    <property type="match status" value="1"/>
</dbReference>
<proteinExistence type="inferred from homology"/>
<dbReference type="EMBL" id="CP002049">
    <property type="protein sequence ID" value="ADI13544.1"/>
    <property type="molecule type" value="Genomic_DNA"/>
</dbReference>
<dbReference type="HOGENOM" id="CLU_033536_6_1_0"/>
<dbReference type="InterPro" id="IPR050256">
    <property type="entry name" value="Glycosyltransferase_2"/>
</dbReference>
<dbReference type="InterPro" id="IPR029044">
    <property type="entry name" value="Nucleotide-diphossugar_trans"/>
</dbReference>
<protein>
    <submittedName>
        <fullName evidence="7">Glycosyl transferase family 2</fullName>
    </submittedName>
</protein>
<organism evidence="7 8">
    <name type="scientific">Truepera radiovictrix (strain DSM 17093 / CIP 108686 / LMG 22925 / RQ-24)</name>
    <dbReference type="NCBI Taxonomy" id="649638"/>
    <lineage>
        <taxon>Bacteria</taxon>
        <taxon>Thermotogati</taxon>
        <taxon>Deinococcota</taxon>
        <taxon>Deinococci</taxon>
        <taxon>Trueperales</taxon>
        <taxon>Trueperaceae</taxon>
        <taxon>Truepera</taxon>
    </lineage>
</organism>
<dbReference type="CAZy" id="GT2">
    <property type="family name" value="Glycosyltransferase Family 2"/>
</dbReference>
<dbReference type="STRING" id="649638.Trad_0406"/>
<evidence type="ECO:0000259" key="6">
    <source>
        <dbReference type="Pfam" id="PF00535"/>
    </source>
</evidence>
<keyword evidence="3" id="KW-0328">Glycosyltransferase</keyword>
<evidence type="ECO:0000313" key="8">
    <source>
        <dbReference type="Proteomes" id="UP000000379"/>
    </source>
</evidence>
<dbReference type="CDD" id="cd04179">
    <property type="entry name" value="DPM_DPG-synthase_like"/>
    <property type="match status" value="1"/>
</dbReference>
<feature type="domain" description="Glycosyltransferase 2-like" evidence="6">
    <location>
        <begin position="2"/>
        <end position="121"/>
    </location>
</feature>
<dbReference type="KEGG" id="tra:Trad_0406"/>
<dbReference type="GO" id="GO:0016757">
    <property type="term" value="F:glycosyltransferase activity"/>
    <property type="evidence" value="ECO:0007669"/>
    <property type="project" value="UniProtKB-KW"/>
</dbReference>
<sequence>MLIPAFNEAANVPSVVRVALEAALGPVLVVDDGSGDATALAAERAGATVLRLPRNEGKGGALFAGARALSSDVVVLVDADLLGLRPEHLRDLALPVLRGEVEMTRGVFAGGRWRTTAAQRLTPQLNGQRALKRELLLSVPGLKSSRYGVEIAITEHAKRSGWRVRDVPLAGVSQVMKEEKRGFWQGVAMRLKMYAEILWELVRSALRAP</sequence>
<comment type="cofactor">
    <cofactor evidence="1">
        <name>Mg(2+)</name>
        <dbReference type="ChEBI" id="CHEBI:18420"/>
    </cofactor>
</comment>
<gene>
    <name evidence="7" type="ordered locus">Trad_0406</name>
</gene>
<dbReference type="AlphaFoldDB" id="D7CRQ4"/>
<reference evidence="8" key="1">
    <citation type="submission" date="2010-05" db="EMBL/GenBank/DDBJ databases">
        <title>The complete genome of Truepera radiovictris DSM 17093.</title>
        <authorList>
            <consortium name="US DOE Joint Genome Institute (JGI-PGF)"/>
            <person name="Lucas S."/>
            <person name="Copeland A."/>
            <person name="Lapidus A."/>
            <person name="Glavina del Rio T."/>
            <person name="Dalin E."/>
            <person name="Tice H."/>
            <person name="Bruce D."/>
            <person name="Goodwin L."/>
            <person name="Pitluck S."/>
            <person name="Kyrpides N."/>
            <person name="Mavromatis K."/>
            <person name="Ovchinnikova G."/>
            <person name="Munk A.C."/>
            <person name="Detter J.C."/>
            <person name="Han C."/>
            <person name="Tapia R."/>
            <person name="Land M."/>
            <person name="Hauser L."/>
            <person name="Markowitz V."/>
            <person name="Cheng J.-F."/>
            <person name="Hugenholtz P."/>
            <person name="Woyke T."/>
            <person name="Wu D."/>
            <person name="Tindall B."/>
            <person name="Pomrenke H.G."/>
            <person name="Brambilla E."/>
            <person name="Klenk H.-P."/>
            <person name="Eisen J.A."/>
        </authorList>
    </citation>
    <scope>NUCLEOTIDE SEQUENCE [LARGE SCALE GENOMIC DNA]</scope>
    <source>
        <strain evidence="8">DSM 17093 / CIP 108686 / LMG 22925 / RQ-24</strain>
    </source>
</reference>
<evidence type="ECO:0000256" key="3">
    <source>
        <dbReference type="ARBA" id="ARBA00022676"/>
    </source>
</evidence>
<keyword evidence="8" id="KW-1185">Reference proteome</keyword>
<evidence type="ECO:0000256" key="5">
    <source>
        <dbReference type="ARBA" id="ARBA00022842"/>
    </source>
</evidence>